<comment type="caution">
    <text evidence="3">The sequence shown here is derived from an EMBL/GenBank/DDBJ whole genome shotgun (WGS) entry which is preliminary data.</text>
</comment>
<dbReference type="SUPFAM" id="SSF46689">
    <property type="entry name" value="Homeodomain-like"/>
    <property type="match status" value="1"/>
</dbReference>
<dbReference type="AlphaFoldDB" id="A0A4Y2T143"/>
<dbReference type="OrthoDB" id="2351036at2759"/>
<protein>
    <recommendedName>
        <fullName evidence="2">Transposase Tc1-like domain-containing protein</fullName>
    </recommendedName>
</protein>
<evidence type="ECO:0000313" key="4">
    <source>
        <dbReference type="Proteomes" id="UP000499080"/>
    </source>
</evidence>
<dbReference type="InterPro" id="IPR002492">
    <property type="entry name" value="Transposase_Tc1-like"/>
</dbReference>
<dbReference type="GO" id="GO:0015074">
    <property type="term" value="P:DNA integration"/>
    <property type="evidence" value="ECO:0007669"/>
    <property type="project" value="InterPro"/>
</dbReference>
<sequence length="138" mass="16327">MTGYQDLSDFERGVIVRKREMGHSISEVAMEFVFLCTAISRVYHEYQVSGRTSNLQLWCCRKKTLKERDHRRLARILKRRRRATLPQIATDFNAEASTTFSLRTVQRTIIDMSFRSRRPTRFPLLTARHKALYLAWVC</sequence>
<name>A0A4Y2T143_ARAVE</name>
<comment type="subcellular location">
    <subcellularLocation>
        <location evidence="1">Nucleus</location>
    </subcellularLocation>
</comment>
<dbReference type="GO" id="GO:0003677">
    <property type="term" value="F:DNA binding"/>
    <property type="evidence" value="ECO:0007669"/>
    <property type="project" value="InterPro"/>
</dbReference>
<reference evidence="3 4" key="1">
    <citation type="journal article" date="2019" name="Sci. Rep.">
        <title>Orb-weaving spider Araneus ventricosus genome elucidates the spidroin gene catalogue.</title>
        <authorList>
            <person name="Kono N."/>
            <person name="Nakamura H."/>
            <person name="Ohtoshi R."/>
            <person name="Moran D.A.P."/>
            <person name="Shinohara A."/>
            <person name="Yoshida Y."/>
            <person name="Fujiwara M."/>
            <person name="Mori M."/>
            <person name="Tomita M."/>
            <person name="Arakawa K."/>
        </authorList>
    </citation>
    <scope>NUCLEOTIDE SEQUENCE [LARGE SCALE GENOMIC DNA]</scope>
</reference>
<dbReference type="Proteomes" id="UP000499080">
    <property type="component" value="Unassembled WGS sequence"/>
</dbReference>
<proteinExistence type="predicted"/>
<dbReference type="EMBL" id="BGPR01025385">
    <property type="protein sequence ID" value="GBN94237.1"/>
    <property type="molecule type" value="Genomic_DNA"/>
</dbReference>
<evidence type="ECO:0000313" key="3">
    <source>
        <dbReference type="EMBL" id="GBN94237.1"/>
    </source>
</evidence>
<dbReference type="GO" id="GO:0006313">
    <property type="term" value="P:DNA transposition"/>
    <property type="evidence" value="ECO:0007669"/>
    <property type="project" value="InterPro"/>
</dbReference>
<feature type="domain" description="Transposase Tc1-like" evidence="2">
    <location>
        <begin position="70"/>
        <end position="131"/>
    </location>
</feature>
<evidence type="ECO:0000259" key="2">
    <source>
        <dbReference type="Pfam" id="PF01498"/>
    </source>
</evidence>
<keyword evidence="4" id="KW-1185">Reference proteome</keyword>
<organism evidence="3 4">
    <name type="scientific">Araneus ventricosus</name>
    <name type="common">Orbweaver spider</name>
    <name type="synonym">Epeira ventricosa</name>
    <dbReference type="NCBI Taxonomy" id="182803"/>
    <lineage>
        <taxon>Eukaryota</taxon>
        <taxon>Metazoa</taxon>
        <taxon>Ecdysozoa</taxon>
        <taxon>Arthropoda</taxon>
        <taxon>Chelicerata</taxon>
        <taxon>Arachnida</taxon>
        <taxon>Araneae</taxon>
        <taxon>Araneomorphae</taxon>
        <taxon>Entelegynae</taxon>
        <taxon>Araneoidea</taxon>
        <taxon>Araneidae</taxon>
        <taxon>Araneus</taxon>
    </lineage>
</organism>
<evidence type="ECO:0000256" key="1">
    <source>
        <dbReference type="ARBA" id="ARBA00004123"/>
    </source>
</evidence>
<gene>
    <name evidence="3" type="ORF">AVEN_226812_1</name>
</gene>
<dbReference type="InterPro" id="IPR009057">
    <property type="entry name" value="Homeodomain-like_sf"/>
</dbReference>
<accession>A0A4Y2T143</accession>
<dbReference type="GO" id="GO:0005634">
    <property type="term" value="C:nucleus"/>
    <property type="evidence" value="ECO:0007669"/>
    <property type="project" value="UniProtKB-SubCell"/>
</dbReference>
<dbReference type="Pfam" id="PF01498">
    <property type="entry name" value="HTH_Tnp_Tc3_2"/>
    <property type="match status" value="1"/>
</dbReference>